<keyword evidence="2" id="KW-1185">Reference proteome</keyword>
<gene>
    <name evidence="1" type="ORF">BKP64_07645</name>
</gene>
<evidence type="ECO:0000313" key="1">
    <source>
        <dbReference type="EMBL" id="AOY88053.1"/>
    </source>
</evidence>
<dbReference type="KEGG" id="msq:BKP64_07645"/>
<dbReference type="AlphaFoldDB" id="A0A1D9GK92"/>
<name>A0A1D9GK92_9GAMM</name>
<accession>A0A1D9GK92</accession>
<sequence>MAATKILGTRRWERLAIGFFYSLVINRWVMDIPYEDLAPLFEAYGAACFQAQHLEYGLLLLLKILQRPAVGKKPTLGKLIKHAKDLKLFTSEDSKSLRSALELRNNLVHGYWHQDKVLNMRDAQTRSSMKRELESYQADLRVASALIDGAIDSLLIHWGESLAGFGDAAIEDWQTDIGYAEELLENL</sequence>
<reference evidence="1 2" key="1">
    <citation type="submission" date="2016-10" db="EMBL/GenBank/DDBJ databases">
        <title>Marinobacter salinus sp. nov., a moderately halophilic bacterium isolated from a tidal flat environment.</title>
        <authorList>
            <person name="Park S.-J."/>
        </authorList>
    </citation>
    <scope>NUCLEOTIDE SEQUENCE [LARGE SCALE GENOMIC DNA]</scope>
    <source>
        <strain evidence="1 2">Hb8</strain>
    </source>
</reference>
<protein>
    <submittedName>
        <fullName evidence="1">Uncharacterized protein</fullName>
    </submittedName>
</protein>
<dbReference type="RefSeq" id="WP_070968115.1">
    <property type="nucleotide sequence ID" value="NZ_CP017715.1"/>
</dbReference>
<dbReference type="STRING" id="1874317.BKP64_07645"/>
<organism evidence="1 2">
    <name type="scientific">Marinobacter salinus</name>
    <dbReference type="NCBI Taxonomy" id="1874317"/>
    <lineage>
        <taxon>Bacteria</taxon>
        <taxon>Pseudomonadati</taxon>
        <taxon>Pseudomonadota</taxon>
        <taxon>Gammaproteobacteria</taxon>
        <taxon>Pseudomonadales</taxon>
        <taxon>Marinobacteraceae</taxon>
        <taxon>Marinobacter</taxon>
    </lineage>
</organism>
<evidence type="ECO:0000313" key="2">
    <source>
        <dbReference type="Proteomes" id="UP000177445"/>
    </source>
</evidence>
<dbReference type="Proteomes" id="UP000177445">
    <property type="component" value="Chromosome"/>
</dbReference>
<proteinExistence type="predicted"/>
<dbReference type="EMBL" id="CP017715">
    <property type="protein sequence ID" value="AOY88053.1"/>
    <property type="molecule type" value="Genomic_DNA"/>
</dbReference>